<evidence type="ECO:0000256" key="1">
    <source>
        <dbReference type="SAM" id="Coils"/>
    </source>
</evidence>
<comment type="caution">
    <text evidence="3">The sequence shown here is derived from an EMBL/GenBank/DDBJ whole genome shotgun (WGS) entry which is preliminary data.</text>
</comment>
<evidence type="ECO:0000256" key="2">
    <source>
        <dbReference type="SAM" id="MobiDB-lite"/>
    </source>
</evidence>
<feature type="region of interest" description="Disordered" evidence="2">
    <location>
        <begin position="130"/>
        <end position="175"/>
    </location>
</feature>
<dbReference type="EMBL" id="MVBO01000010">
    <property type="protein sequence ID" value="OZJ05735.1"/>
    <property type="molecule type" value="Genomic_DNA"/>
</dbReference>
<keyword evidence="4" id="KW-1185">Reference proteome</keyword>
<dbReference type="AlphaFoldDB" id="A0A261Y544"/>
<gene>
    <name evidence="3" type="ORF">BZG36_01311</name>
</gene>
<protein>
    <submittedName>
        <fullName evidence="3">Uncharacterized protein</fullName>
    </submittedName>
</protein>
<reference evidence="3 4" key="1">
    <citation type="journal article" date="2017" name="Mycologia">
        <title>Bifiguratus adelaidae, gen. et sp. nov., a new member of Mucoromycotina in endophytic and soil-dwelling habitats.</title>
        <authorList>
            <person name="Torres-Cruz T.J."/>
            <person name="Billingsley Tobias T.L."/>
            <person name="Almatruk M."/>
            <person name="Hesse C."/>
            <person name="Kuske C.R."/>
            <person name="Desiro A."/>
            <person name="Benucci G.M."/>
            <person name="Bonito G."/>
            <person name="Stajich J.E."/>
            <person name="Dunlap C."/>
            <person name="Arnold A.E."/>
            <person name="Porras-Alfaro A."/>
        </authorList>
    </citation>
    <scope>NUCLEOTIDE SEQUENCE [LARGE SCALE GENOMIC DNA]</scope>
    <source>
        <strain evidence="3 4">AZ0501</strain>
    </source>
</reference>
<evidence type="ECO:0000313" key="4">
    <source>
        <dbReference type="Proteomes" id="UP000242875"/>
    </source>
</evidence>
<organism evidence="3 4">
    <name type="scientific">Bifiguratus adelaidae</name>
    <dbReference type="NCBI Taxonomy" id="1938954"/>
    <lineage>
        <taxon>Eukaryota</taxon>
        <taxon>Fungi</taxon>
        <taxon>Fungi incertae sedis</taxon>
        <taxon>Mucoromycota</taxon>
        <taxon>Mucoromycotina</taxon>
        <taxon>Endogonomycetes</taxon>
        <taxon>Endogonales</taxon>
        <taxon>Endogonales incertae sedis</taxon>
        <taxon>Bifiguratus</taxon>
    </lineage>
</organism>
<name>A0A261Y544_9FUNG</name>
<dbReference type="Proteomes" id="UP000242875">
    <property type="component" value="Unassembled WGS sequence"/>
</dbReference>
<evidence type="ECO:0000313" key="3">
    <source>
        <dbReference type="EMBL" id="OZJ05735.1"/>
    </source>
</evidence>
<feature type="compositionally biased region" description="Pro residues" evidence="2">
    <location>
        <begin position="130"/>
        <end position="143"/>
    </location>
</feature>
<accession>A0A261Y544</accession>
<proteinExistence type="predicted"/>
<feature type="coiled-coil region" evidence="1">
    <location>
        <begin position="53"/>
        <end position="80"/>
    </location>
</feature>
<sequence length="175" mass="19866">MGIFRDVLKAAYHQIEGPVPQEPVVEEDPYGHRTGPIGGIFPERGYHSDHELCRRERRDQKRYERKLERLEERYNRRAHRHGHCAHHTGGQFYGLGGVHGVQGPDYPARINQPLNTQSYVVQATPMNGIIPPPQPVYPPPPVQAPVQRSPNAKEIEAQNSRLGEPHDDAPPPYEL</sequence>
<keyword evidence="1" id="KW-0175">Coiled coil</keyword>